<evidence type="ECO:0000313" key="3">
    <source>
        <dbReference type="Proteomes" id="UP000005237"/>
    </source>
</evidence>
<dbReference type="EnsemblMetazoa" id="CJA23430b.1">
    <property type="protein sequence ID" value="CJA23430b.1"/>
    <property type="gene ID" value="WBGene00179002"/>
</dbReference>
<keyword evidence="1" id="KW-0472">Membrane</keyword>
<sequence length="129" mass="14490">MTLVFTYHFESMTGLFVSSSGLVVISLIIPKGNPQRVKVMSILPFLVALFLIIETATSTLVPRSSRYGVFAIGHDKPDETTFVEHKRYDRNCFFSPVQCMLTYNDDTSLPLVVTRKASGVKRFDPFGYA</sequence>
<feature type="transmembrane region" description="Helical" evidence="1">
    <location>
        <begin position="12"/>
        <end position="30"/>
    </location>
</feature>
<keyword evidence="1" id="KW-0812">Transmembrane</keyword>
<organism evidence="2 3">
    <name type="scientific">Caenorhabditis japonica</name>
    <dbReference type="NCBI Taxonomy" id="281687"/>
    <lineage>
        <taxon>Eukaryota</taxon>
        <taxon>Metazoa</taxon>
        <taxon>Ecdysozoa</taxon>
        <taxon>Nematoda</taxon>
        <taxon>Chromadorea</taxon>
        <taxon>Rhabditida</taxon>
        <taxon>Rhabditina</taxon>
        <taxon>Rhabditomorpha</taxon>
        <taxon>Rhabditoidea</taxon>
        <taxon>Rhabditidae</taxon>
        <taxon>Peloderinae</taxon>
        <taxon>Caenorhabditis</taxon>
    </lineage>
</organism>
<accession>A0A8R1E8E3</accession>
<feature type="transmembrane region" description="Helical" evidence="1">
    <location>
        <begin position="42"/>
        <end position="61"/>
    </location>
</feature>
<reference evidence="2" key="2">
    <citation type="submission" date="2022-06" db="UniProtKB">
        <authorList>
            <consortium name="EnsemblMetazoa"/>
        </authorList>
    </citation>
    <scope>IDENTIFICATION</scope>
    <source>
        <strain evidence="2">DF5081</strain>
    </source>
</reference>
<evidence type="ECO:0000256" key="1">
    <source>
        <dbReference type="SAM" id="Phobius"/>
    </source>
</evidence>
<dbReference type="AlphaFoldDB" id="A0A8R1E8E3"/>
<proteinExistence type="predicted"/>
<reference evidence="3" key="1">
    <citation type="submission" date="2010-08" db="EMBL/GenBank/DDBJ databases">
        <authorList>
            <consortium name="Caenorhabditis japonica Sequencing Consortium"/>
            <person name="Wilson R.K."/>
        </authorList>
    </citation>
    <scope>NUCLEOTIDE SEQUENCE [LARGE SCALE GENOMIC DNA]</scope>
    <source>
        <strain evidence="3">DF5081</strain>
    </source>
</reference>
<keyword evidence="3" id="KW-1185">Reference proteome</keyword>
<keyword evidence="1" id="KW-1133">Transmembrane helix</keyword>
<name>A0A8R1E8E3_CAEJA</name>
<dbReference type="Proteomes" id="UP000005237">
    <property type="component" value="Unassembled WGS sequence"/>
</dbReference>
<evidence type="ECO:0000313" key="2">
    <source>
        <dbReference type="EnsemblMetazoa" id="CJA23430b.1"/>
    </source>
</evidence>
<protein>
    <submittedName>
        <fullName evidence="2">Uncharacterized protein</fullName>
    </submittedName>
</protein>